<evidence type="ECO:0000259" key="3">
    <source>
        <dbReference type="Pfam" id="PF17775"/>
    </source>
</evidence>
<dbReference type="Pfam" id="PF17775">
    <property type="entry name" value="YchJ_M-like"/>
    <property type="match status" value="1"/>
</dbReference>
<dbReference type="PANTHER" id="PTHR33747">
    <property type="entry name" value="UPF0225 PROTEIN SCO1677"/>
    <property type="match status" value="1"/>
</dbReference>
<dbReference type="Pfam" id="PF02810">
    <property type="entry name" value="SEC-C"/>
    <property type="match status" value="1"/>
</dbReference>
<dbReference type="EMBL" id="RJUK01000001">
    <property type="protein sequence ID" value="ROQ20154.1"/>
    <property type="molecule type" value="Genomic_DNA"/>
</dbReference>
<dbReference type="RefSeq" id="WP_246004327.1">
    <property type="nucleotide sequence ID" value="NZ_RJUK01000001.1"/>
</dbReference>
<evidence type="ECO:0000256" key="2">
    <source>
        <dbReference type="HAMAP-Rule" id="MF_00612"/>
    </source>
</evidence>
<dbReference type="InterPro" id="IPR032710">
    <property type="entry name" value="NTF2-like_dom_sf"/>
</dbReference>
<gene>
    <name evidence="4" type="ORF">EDC38_0752</name>
</gene>
<dbReference type="SUPFAM" id="SSF54427">
    <property type="entry name" value="NTF2-like"/>
    <property type="match status" value="1"/>
</dbReference>
<dbReference type="InterPro" id="IPR004027">
    <property type="entry name" value="SEC_C_motif"/>
</dbReference>
<feature type="domain" description="YchJ-like middle NTF2-like" evidence="3">
    <location>
        <begin position="32"/>
        <end position="123"/>
    </location>
</feature>
<dbReference type="InterPro" id="IPR023006">
    <property type="entry name" value="YchJ-like"/>
</dbReference>
<protein>
    <recommendedName>
        <fullName evidence="2">UPF0225 protein EDC38_0752</fullName>
    </recommendedName>
</protein>
<accession>A0A3N1NK15</accession>
<proteinExistence type="inferred from homology"/>
<comment type="caution">
    <text evidence="4">The sequence shown here is derived from an EMBL/GenBank/DDBJ whole genome shotgun (WGS) entry which is preliminary data.</text>
</comment>
<sequence length="151" mass="17288">MKPVQHPICPCGRQTTYEECCGQYHTGAPAPTPEALMRSRFSAFVQNKTDYLMATWHPSTRPEHLDLSDSPDWVGLSVLASDTNEDRGRVHFRAYYRTGGQWRFLEEHSEFVRESGSWFYVNGEIRDESFKPGRNDACLCGSGRKFKRCCG</sequence>
<evidence type="ECO:0000313" key="5">
    <source>
        <dbReference type="Proteomes" id="UP000273643"/>
    </source>
</evidence>
<dbReference type="Proteomes" id="UP000273643">
    <property type="component" value="Unassembled WGS sequence"/>
</dbReference>
<evidence type="ECO:0000256" key="1">
    <source>
        <dbReference type="ARBA" id="ARBA00010839"/>
    </source>
</evidence>
<dbReference type="Gene3D" id="3.10.450.50">
    <property type="match status" value="1"/>
</dbReference>
<dbReference type="SUPFAM" id="SSF103642">
    <property type="entry name" value="Sec-C motif"/>
    <property type="match status" value="1"/>
</dbReference>
<evidence type="ECO:0000313" key="4">
    <source>
        <dbReference type="EMBL" id="ROQ20154.1"/>
    </source>
</evidence>
<dbReference type="AlphaFoldDB" id="A0A3N1NK15"/>
<comment type="similarity">
    <text evidence="1 2">Belongs to the UPF0225 family.</text>
</comment>
<dbReference type="PANTHER" id="PTHR33747:SF1">
    <property type="entry name" value="ADENYLATE CYCLASE-ASSOCIATED CAP C-TERMINAL DOMAIN-CONTAINING PROTEIN"/>
    <property type="match status" value="1"/>
</dbReference>
<organism evidence="4 5">
    <name type="scientific">Marinimicrobium koreense</name>
    <dbReference type="NCBI Taxonomy" id="306545"/>
    <lineage>
        <taxon>Bacteria</taxon>
        <taxon>Pseudomonadati</taxon>
        <taxon>Pseudomonadota</taxon>
        <taxon>Gammaproteobacteria</taxon>
        <taxon>Cellvibrionales</taxon>
        <taxon>Cellvibrionaceae</taxon>
        <taxon>Marinimicrobium</taxon>
    </lineage>
</organism>
<dbReference type="HAMAP" id="MF_00612">
    <property type="entry name" value="UPF0225"/>
    <property type="match status" value="1"/>
</dbReference>
<reference evidence="4 5" key="1">
    <citation type="submission" date="2018-11" db="EMBL/GenBank/DDBJ databases">
        <title>Genomic Encyclopedia of Type Strains, Phase IV (KMG-IV): sequencing the most valuable type-strain genomes for metagenomic binning, comparative biology and taxonomic classification.</title>
        <authorList>
            <person name="Goeker M."/>
        </authorList>
    </citation>
    <scope>NUCLEOTIDE SEQUENCE [LARGE SCALE GENOMIC DNA]</scope>
    <source>
        <strain evidence="4 5">DSM 16974</strain>
    </source>
</reference>
<name>A0A3N1NK15_9GAMM</name>
<keyword evidence="5" id="KW-1185">Reference proteome</keyword>
<dbReference type="InterPro" id="IPR048469">
    <property type="entry name" value="YchJ-like_M"/>
</dbReference>